<reference evidence="1 2" key="1">
    <citation type="submission" date="2019-05" db="EMBL/GenBank/DDBJ databases">
        <title>Mikania micrantha, genome provides insights into the molecular mechanism of rapid growth.</title>
        <authorList>
            <person name="Liu B."/>
        </authorList>
    </citation>
    <scope>NUCLEOTIDE SEQUENCE [LARGE SCALE GENOMIC DNA]</scope>
    <source>
        <strain evidence="1">NLD-2019</strain>
        <tissue evidence="1">Leaf</tissue>
    </source>
</reference>
<keyword evidence="2" id="KW-1185">Reference proteome</keyword>
<dbReference type="Proteomes" id="UP000326396">
    <property type="component" value="Linkage Group LG17"/>
</dbReference>
<organism evidence="1 2">
    <name type="scientific">Mikania micrantha</name>
    <name type="common">bitter vine</name>
    <dbReference type="NCBI Taxonomy" id="192012"/>
    <lineage>
        <taxon>Eukaryota</taxon>
        <taxon>Viridiplantae</taxon>
        <taxon>Streptophyta</taxon>
        <taxon>Embryophyta</taxon>
        <taxon>Tracheophyta</taxon>
        <taxon>Spermatophyta</taxon>
        <taxon>Magnoliopsida</taxon>
        <taxon>eudicotyledons</taxon>
        <taxon>Gunneridae</taxon>
        <taxon>Pentapetalae</taxon>
        <taxon>asterids</taxon>
        <taxon>campanulids</taxon>
        <taxon>Asterales</taxon>
        <taxon>Asteraceae</taxon>
        <taxon>Asteroideae</taxon>
        <taxon>Heliantheae alliance</taxon>
        <taxon>Eupatorieae</taxon>
        <taxon>Mikania</taxon>
    </lineage>
</organism>
<dbReference type="EMBL" id="SZYD01000009">
    <property type="protein sequence ID" value="KAD5316831.1"/>
    <property type="molecule type" value="Genomic_DNA"/>
</dbReference>
<name>A0A5N6NQ36_9ASTR</name>
<proteinExistence type="predicted"/>
<sequence>MISCTLFYWFKYVRNGERGRRPCAKRSYGLSGIAKRRKFQSLKLLDSSRYATERLRILRGTRWTKISEILRISSRHAKPFLAPCREHHQTNFLPLKLQFEASKLQGSHQGTCLQVLIVVVPSDIRLIRSGRKCDIEVPAAVGQNLSTAVRREVYE</sequence>
<dbReference type="AlphaFoldDB" id="A0A5N6NQ36"/>
<gene>
    <name evidence="1" type="ORF">E3N88_16777</name>
</gene>
<comment type="caution">
    <text evidence="1">The sequence shown here is derived from an EMBL/GenBank/DDBJ whole genome shotgun (WGS) entry which is preliminary data.</text>
</comment>
<evidence type="ECO:0000313" key="1">
    <source>
        <dbReference type="EMBL" id="KAD5316831.1"/>
    </source>
</evidence>
<evidence type="ECO:0000313" key="2">
    <source>
        <dbReference type="Proteomes" id="UP000326396"/>
    </source>
</evidence>
<protein>
    <submittedName>
        <fullName evidence="1">Uncharacterized protein</fullName>
    </submittedName>
</protein>
<accession>A0A5N6NQ36</accession>